<dbReference type="PANTHER" id="PTHR43643">
    <property type="entry name" value="HISTIDINOL-PHOSPHATE AMINOTRANSFERASE 2"/>
    <property type="match status" value="1"/>
</dbReference>
<feature type="domain" description="Aminotransferase class I/classII large" evidence="10">
    <location>
        <begin position="38"/>
        <end position="367"/>
    </location>
</feature>
<gene>
    <name evidence="9 11" type="primary">hisC</name>
    <name evidence="11" type="ORF">I6G56_00025</name>
</gene>
<dbReference type="InterPro" id="IPR004839">
    <property type="entry name" value="Aminotransferase_I/II_large"/>
</dbReference>
<dbReference type="InterPro" id="IPR001917">
    <property type="entry name" value="Aminotrans_II_pyridoxalP_BS"/>
</dbReference>
<evidence type="ECO:0000256" key="3">
    <source>
        <dbReference type="ARBA" id="ARBA00007970"/>
    </source>
</evidence>
<keyword evidence="6 9" id="KW-0808">Transferase</keyword>
<evidence type="ECO:0000256" key="5">
    <source>
        <dbReference type="ARBA" id="ARBA00022576"/>
    </source>
</evidence>
<comment type="subunit">
    <text evidence="4 9">Homodimer.</text>
</comment>
<keyword evidence="5 9" id="KW-0032">Aminotransferase</keyword>
<accession>A0A7T2TY07</accession>
<evidence type="ECO:0000256" key="4">
    <source>
        <dbReference type="ARBA" id="ARBA00011738"/>
    </source>
</evidence>
<name>A0A7U4P809_9BURK</name>
<dbReference type="AlphaFoldDB" id="A0A7U4P809"/>
<accession>A0A7U4P809</accession>
<feature type="modified residue" description="N6-(pyridoxal phosphate)lysine" evidence="9">
    <location>
        <position position="233"/>
    </location>
</feature>
<sequence>MTPTEMFIDATRSEVRALPVYNAGLSADYVREHFGVTHVAKLASNENPFGASARVGDALAQALADGVSVYPDPACNILRAALAAQLAINGGQLCFGNGSEDLLSVAAHAFLAPGDEVVTVAPSFGLHVICPKSVGATVKTVPMRDFEFDVEALCAALTPRIRMLIVSNPSNPVGCAMNGGQIRRLLSCVSPGTLVLWDEAYYEYARVAPDYADCLVLLAQSGLPWLVLRTFSKAYGLAGMRIGYGIASDTRLAELLNRVRTPFNINHLAQCAAIAALSDVGHVATSVEHVGRERERMRASLVALGYAPARSYANFLFFDAHEDAAALSQRLLSEGVIVKPWRESAYDRCLRVSIGSINDNDMFVDALARVRDDANTRSLR</sequence>
<dbReference type="GO" id="GO:0000105">
    <property type="term" value="P:L-histidine biosynthetic process"/>
    <property type="evidence" value="ECO:0007669"/>
    <property type="project" value="UniProtKB-UniRule"/>
</dbReference>
<dbReference type="InterPro" id="IPR015421">
    <property type="entry name" value="PyrdxlP-dep_Trfase_major"/>
</dbReference>
<dbReference type="PROSITE" id="PS00599">
    <property type="entry name" value="AA_TRANSFER_CLASS_2"/>
    <property type="match status" value="1"/>
</dbReference>
<dbReference type="Proteomes" id="UP000594943">
    <property type="component" value="Plasmid unnamed"/>
</dbReference>
<comment type="similarity">
    <text evidence="3 9">Belongs to the class-II pyridoxal-phosphate-dependent aminotransferase family. Histidinol-phosphate aminotransferase subfamily.</text>
</comment>
<dbReference type="RefSeq" id="WP_006029639.1">
    <property type="nucleotide sequence ID" value="NZ_CP013381.1"/>
</dbReference>
<evidence type="ECO:0000313" key="11">
    <source>
        <dbReference type="EMBL" id="QPS41954.1"/>
    </source>
</evidence>
<dbReference type="SUPFAM" id="SSF53383">
    <property type="entry name" value="PLP-dependent transferases"/>
    <property type="match status" value="1"/>
</dbReference>
<evidence type="ECO:0000256" key="9">
    <source>
        <dbReference type="HAMAP-Rule" id="MF_01023"/>
    </source>
</evidence>
<dbReference type="PANTHER" id="PTHR43643:SF3">
    <property type="entry name" value="HISTIDINOL-PHOSPHATE AMINOTRANSFERASE"/>
    <property type="match status" value="1"/>
</dbReference>
<organism evidence="11 12">
    <name type="scientific">Burkholderia humptydooensis</name>
    <dbReference type="NCBI Taxonomy" id="430531"/>
    <lineage>
        <taxon>Bacteria</taxon>
        <taxon>Pseudomonadati</taxon>
        <taxon>Pseudomonadota</taxon>
        <taxon>Betaproteobacteria</taxon>
        <taxon>Burkholderiales</taxon>
        <taxon>Burkholderiaceae</taxon>
        <taxon>Burkholderia</taxon>
        <taxon>pseudomallei group</taxon>
    </lineage>
</organism>
<dbReference type="InterPro" id="IPR050106">
    <property type="entry name" value="HistidinolP_aminotransfase"/>
</dbReference>
<protein>
    <recommendedName>
        <fullName evidence="9">Histidinol-phosphate aminotransferase</fullName>
        <ecNumber evidence="9">2.6.1.9</ecNumber>
    </recommendedName>
    <alternativeName>
        <fullName evidence="9">Imidazole acetol-phosphate transaminase</fullName>
    </alternativeName>
</protein>
<dbReference type="HAMAP" id="MF_01023">
    <property type="entry name" value="HisC_aminotrans_2"/>
    <property type="match status" value="1"/>
</dbReference>
<keyword evidence="9" id="KW-0028">Amino-acid biosynthesis</keyword>
<evidence type="ECO:0000259" key="10">
    <source>
        <dbReference type="Pfam" id="PF00155"/>
    </source>
</evidence>
<evidence type="ECO:0000256" key="1">
    <source>
        <dbReference type="ARBA" id="ARBA00001933"/>
    </source>
</evidence>
<dbReference type="NCBIfam" id="TIGR01141">
    <property type="entry name" value="hisC"/>
    <property type="match status" value="1"/>
</dbReference>
<dbReference type="GO" id="GO:0030170">
    <property type="term" value="F:pyridoxal phosphate binding"/>
    <property type="evidence" value="ECO:0007669"/>
    <property type="project" value="InterPro"/>
</dbReference>
<dbReference type="CDD" id="cd00609">
    <property type="entry name" value="AAT_like"/>
    <property type="match status" value="1"/>
</dbReference>
<dbReference type="Pfam" id="PF00155">
    <property type="entry name" value="Aminotran_1_2"/>
    <property type="match status" value="1"/>
</dbReference>
<comment type="pathway">
    <text evidence="2 9">Amino-acid biosynthesis; L-histidine biosynthesis; L-histidine from 5-phospho-alpha-D-ribose 1-diphosphate: step 7/9.</text>
</comment>
<dbReference type="InterPro" id="IPR015422">
    <property type="entry name" value="PyrdxlP-dep_Trfase_small"/>
</dbReference>
<dbReference type="InterPro" id="IPR015424">
    <property type="entry name" value="PyrdxlP-dep_Trfase"/>
</dbReference>
<keyword evidence="9" id="KW-0368">Histidine biosynthesis</keyword>
<dbReference type="EC" id="2.6.1.9" evidence="9"/>
<dbReference type="UniPathway" id="UPA00031">
    <property type="reaction ID" value="UER00012"/>
</dbReference>
<evidence type="ECO:0000256" key="8">
    <source>
        <dbReference type="ARBA" id="ARBA00047481"/>
    </source>
</evidence>
<evidence type="ECO:0000313" key="12">
    <source>
        <dbReference type="Proteomes" id="UP000594943"/>
    </source>
</evidence>
<comment type="catalytic activity">
    <reaction evidence="8 9">
        <text>L-histidinol phosphate + 2-oxoglutarate = 3-(imidazol-4-yl)-2-oxopropyl phosphate + L-glutamate</text>
        <dbReference type="Rhea" id="RHEA:23744"/>
        <dbReference type="ChEBI" id="CHEBI:16810"/>
        <dbReference type="ChEBI" id="CHEBI:29985"/>
        <dbReference type="ChEBI" id="CHEBI:57766"/>
        <dbReference type="ChEBI" id="CHEBI:57980"/>
        <dbReference type="EC" id="2.6.1.9"/>
    </reaction>
</comment>
<dbReference type="InterPro" id="IPR005861">
    <property type="entry name" value="HisP_aminotrans"/>
</dbReference>
<evidence type="ECO:0000256" key="7">
    <source>
        <dbReference type="ARBA" id="ARBA00022898"/>
    </source>
</evidence>
<proteinExistence type="inferred from homology"/>
<keyword evidence="7 9" id="KW-0663">Pyridoxal phosphate</keyword>
<comment type="cofactor">
    <cofactor evidence="1 9">
        <name>pyridoxal 5'-phosphate</name>
        <dbReference type="ChEBI" id="CHEBI:597326"/>
    </cofactor>
</comment>
<evidence type="ECO:0000256" key="6">
    <source>
        <dbReference type="ARBA" id="ARBA00022679"/>
    </source>
</evidence>
<reference evidence="11 12" key="1">
    <citation type="submission" date="2020-12" db="EMBL/GenBank/DDBJ databases">
        <title>FDA dAtabase for Regulatory Grade micrObial Sequences (FDA-ARGOS): Supporting development and validation of Infectious Disease Dx tests.</title>
        <authorList>
            <person name="Nelson B."/>
            <person name="Plummer A."/>
            <person name="Tallon L."/>
            <person name="Sadzewicz L."/>
            <person name="Zhao X."/>
            <person name="Boylan J."/>
            <person name="Ott S."/>
            <person name="Bowen H."/>
            <person name="Vavikolanu K."/>
            <person name="Mehta A."/>
            <person name="Aluvathingal J."/>
            <person name="Nadendla S."/>
            <person name="Myers T."/>
            <person name="Yan Y."/>
            <person name="Sichtig H."/>
        </authorList>
    </citation>
    <scope>NUCLEOTIDE SEQUENCE [LARGE SCALE GENOMIC DNA]</scope>
    <source>
        <strain evidence="11 12">FDAARGOS_899</strain>
        <plasmid evidence="11 12">unnamed</plasmid>
    </source>
</reference>
<dbReference type="Gene3D" id="3.90.1150.10">
    <property type="entry name" value="Aspartate Aminotransferase, domain 1"/>
    <property type="match status" value="1"/>
</dbReference>
<dbReference type="Gene3D" id="3.40.640.10">
    <property type="entry name" value="Type I PLP-dependent aspartate aminotransferase-like (Major domain)"/>
    <property type="match status" value="1"/>
</dbReference>
<keyword evidence="11" id="KW-0614">Plasmid</keyword>
<dbReference type="EMBL" id="CP065685">
    <property type="protein sequence ID" value="QPS41954.1"/>
    <property type="molecule type" value="Genomic_DNA"/>
</dbReference>
<dbReference type="GO" id="GO:0004400">
    <property type="term" value="F:histidinol-phosphate transaminase activity"/>
    <property type="evidence" value="ECO:0007669"/>
    <property type="project" value="UniProtKB-UniRule"/>
</dbReference>
<evidence type="ECO:0000256" key="2">
    <source>
        <dbReference type="ARBA" id="ARBA00005011"/>
    </source>
</evidence>
<geneLocation type="plasmid" evidence="11 12">
    <name>unnamed</name>
</geneLocation>
<dbReference type="KEGG" id="bhg:I6G56_00025"/>